<feature type="non-terminal residue" evidence="1">
    <location>
        <position position="1"/>
    </location>
</feature>
<comment type="caution">
    <text evidence="1">The sequence shown here is derived from an EMBL/GenBank/DDBJ whole genome shotgun (WGS) entry which is preliminary data.</text>
</comment>
<organism evidence="1 2">
    <name type="scientific">Brachionus plicatilis</name>
    <name type="common">Marine rotifer</name>
    <name type="synonym">Brachionus muelleri</name>
    <dbReference type="NCBI Taxonomy" id="10195"/>
    <lineage>
        <taxon>Eukaryota</taxon>
        <taxon>Metazoa</taxon>
        <taxon>Spiralia</taxon>
        <taxon>Gnathifera</taxon>
        <taxon>Rotifera</taxon>
        <taxon>Eurotatoria</taxon>
        <taxon>Monogononta</taxon>
        <taxon>Pseudotrocha</taxon>
        <taxon>Ploima</taxon>
        <taxon>Brachionidae</taxon>
        <taxon>Brachionus</taxon>
    </lineage>
</organism>
<accession>A0A3M7R4W8</accession>
<protein>
    <submittedName>
        <fullName evidence="1">Uncharacterized protein</fullName>
    </submittedName>
</protein>
<proteinExistence type="predicted"/>
<sequence>ISYLTKLIVYIIAMKFYIVIQDLSFQSCPQPIKLDFNLKNFEIFPIGKILEKINMEMMILSIV</sequence>
<dbReference type="EMBL" id="REGN01004270">
    <property type="protein sequence ID" value="RNA18278.1"/>
    <property type="molecule type" value="Genomic_DNA"/>
</dbReference>
<keyword evidence="2" id="KW-1185">Reference proteome</keyword>
<dbReference type="Proteomes" id="UP000276133">
    <property type="component" value="Unassembled WGS sequence"/>
</dbReference>
<reference evidence="1 2" key="1">
    <citation type="journal article" date="2018" name="Sci. Rep.">
        <title>Genomic signatures of local adaptation to the degree of environmental predictability in rotifers.</title>
        <authorList>
            <person name="Franch-Gras L."/>
            <person name="Hahn C."/>
            <person name="Garcia-Roger E.M."/>
            <person name="Carmona M.J."/>
            <person name="Serra M."/>
            <person name="Gomez A."/>
        </authorList>
    </citation>
    <scope>NUCLEOTIDE SEQUENCE [LARGE SCALE GENOMIC DNA]</scope>
    <source>
        <strain evidence="1">HYR1</strain>
    </source>
</reference>
<dbReference type="AlphaFoldDB" id="A0A3M7R4W8"/>
<evidence type="ECO:0000313" key="1">
    <source>
        <dbReference type="EMBL" id="RNA18278.1"/>
    </source>
</evidence>
<evidence type="ECO:0000313" key="2">
    <source>
        <dbReference type="Proteomes" id="UP000276133"/>
    </source>
</evidence>
<gene>
    <name evidence="1" type="ORF">BpHYR1_006118</name>
</gene>
<name>A0A3M7R4W8_BRAPC</name>